<keyword evidence="3" id="KW-0812">Transmembrane</keyword>
<dbReference type="InterPro" id="IPR024320">
    <property type="entry name" value="LPG_synthase_C"/>
</dbReference>
<evidence type="ECO:0000313" key="7">
    <source>
        <dbReference type="EMBL" id="HED11487.1"/>
    </source>
</evidence>
<comment type="caution">
    <text evidence="7">The sequence shown here is derived from an EMBL/GenBank/DDBJ whole genome shotgun (WGS) entry which is preliminary data.</text>
</comment>
<dbReference type="GO" id="GO:0016755">
    <property type="term" value="F:aminoacyltransferase activity"/>
    <property type="evidence" value="ECO:0007669"/>
    <property type="project" value="TreeGrafter"/>
</dbReference>
<keyword evidence="2" id="KW-1003">Cell membrane</keyword>
<accession>A0A7V1PVJ8</accession>
<organism evidence="7">
    <name type="scientific">Caldithrix abyssi</name>
    <dbReference type="NCBI Taxonomy" id="187145"/>
    <lineage>
        <taxon>Bacteria</taxon>
        <taxon>Pseudomonadati</taxon>
        <taxon>Calditrichota</taxon>
        <taxon>Calditrichia</taxon>
        <taxon>Calditrichales</taxon>
        <taxon>Calditrichaceae</taxon>
        <taxon>Caldithrix</taxon>
    </lineage>
</organism>
<gene>
    <name evidence="7" type="ORF">ENJ10_12420</name>
</gene>
<protein>
    <submittedName>
        <fullName evidence="7">DUF2156 domain-containing protein</fullName>
    </submittedName>
</protein>
<proteinExistence type="predicted"/>
<dbReference type="GO" id="GO:0005886">
    <property type="term" value="C:plasma membrane"/>
    <property type="evidence" value="ECO:0007669"/>
    <property type="project" value="UniProtKB-SubCell"/>
</dbReference>
<dbReference type="InterPro" id="IPR016181">
    <property type="entry name" value="Acyl_CoA_acyltransferase"/>
</dbReference>
<dbReference type="Proteomes" id="UP000886005">
    <property type="component" value="Unassembled WGS sequence"/>
</dbReference>
<evidence type="ECO:0000256" key="3">
    <source>
        <dbReference type="ARBA" id="ARBA00022692"/>
    </source>
</evidence>
<dbReference type="SUPFAM" id="SSF55729">
    <property type="entry name" value="Acyl-CoA N-acyltransferases (Nat)"/>
    <property type="match status" value="1"/>
</dbReference>
<evidence type="ECO:0000256" key="2">
    <source>
        <dbReference type="ARBA" id="ARBA00022475"/>
    </source>
</evidence>
<dbReference type="EMBL" id="DRLD01000348">
    <property type="protein sequence ID" value="HED11487.1"/>
    <property type="molecule type" value="Genomic_DNA"/>
</dbReference>
<dbReference type="Pfam" id="PF09924">
    <property type="entry name" value="LPG_synthase_C"/>
    <property type="match status" value="1"/>
</dbReference>
<evidence type="ECO:0000256" key="4">
    <source>
        <dbReference type="ARBA" id="ARBA00022989"/>
    </source>
</evidence>
<dbReference type="PANTHER" id="PTHR34697">
    <property type="entry name" value="PHOSPHATIDYLGLYCEROL LYSYLTRANSFERASE"/>
    <property type="match status" value="1"/>
</dbReference>
<sequence>MELPLSWMRGLYPRADFRHTALRHKQARWVHFASIPADITLDGWLDGLKSSEGEAVILRGCSQPLADALKGRGFDLLPVGMEAEIPLGSFSPGTGLRELERRAAKRGRIVPFLVDEQRAGEMQAVWENSVHAGRPVLKKLFRNERSLHRRGLAFVQAGGQWLAFITWSHNNSRKRHLEQMVRRREAPAGVMEALILELIRKTVRDGYQTLSLGEVPFFFPEGFSPGARAGFIAAGGRRLSRIYNARGLHHFKNKFHPQWQPVYICGKPKVSWLHLVEMAWHSRFVHLAVETYLPFGHLFKKYKR</sequence>
<evidence type="ECO:0000259" key="6">
    <source>
        <dbReference type="Pfam" id="PF09924"/>
    </source>
</evidence>
<dbReference type="InterPro" id="IPR051211">
    <property type="entry name" value="PG_lysyltransferase"/>
</dbReference>
<dbReference type="GO" id="GO:0055091">
    <property type="term" value="P:phospholipid homeostasis"/>
    <property type="evidence" value="ECO:0007669"/>
    <property type="project" value="TreeGrafter"/>
</dbReference>
<evidence type="ECO:0000256" key="1">
    <source>
        <dbReference type="ARBA" id="ARBA00004651"/>
    </source>
</evidence>
<feature type="domain" description="Phosphatidylglycerol lysyltransferase C-terminal" evidence="6">
    <location>
        <begin position="51"/>
        <end position="265"/>
    </location>
</feature>
<reference evidence="7" key="1">
    <citation type="journal article" date="2020" name="mSystems">
        <title>Genome- and Community-Level Interaction Insights into Carbon Utilization and Element Cycling Functions of Hydrothermarchaeota in Hydrothermal Sediment.</title>
        <authorList>
            <person name="Zhou Z."/>
            <person name="Liu Y."/>
            <person name="Xu W."/>
            <person name="Pan J."/>
            <person name="Luo Z.H."/>
            <person name="Li M."/>
        </authorList>
    </citation>
    <scope>NUCLEOTIDE SEQUENCE [LARGE SCALE GENOMIC DNA]</scope>
    <source>
        <strain evidence="7">HyVt-456</strain>
    </source>
</reference>
<dbReference type="AlphaFoldDB" id="A0A7V1PVJ8"/>
<evidence type="ECO:0000256" key="5">
    <source>
        <dbReference type="ARBA" id="ARBA00023136"/>
    </source>
</evidence>
<dbReference type="PANTHER" id="PTHR34697:SF2">
    <property type="entry name" value="PHOSPHATIDYLGLYCEROL LYSYLTRANSFERASE"/>
    <property type="match status" value="1"/>
</dbReference>
<name>A0A7V1PVJ8_CALAY</name>
<keyword evidence="4" id="KW-1133">Transmembrane helix</keyword>
<comment type="subcellular location">
    <subcellularLocation>
        <location evidence="1">Cell membrane</location>
        <topology evidence="1">Multi-pass membrane protein</topology>
    </subcellularLocation>
</comment>
<keyword evidence="5" id="KW-0472">Membrane</keyword>